<feature type="compositionally biased region" description="Basic and acidic residues" evidence="2">
    <location>
        <begin position="409"/>
        <end position="427"/>
    </location>
</feature>
<dbReference type="Pfam" id="PF10269">
    <property type="entry name" value="Tmemb_185A"/>
    <property type="match status" value="1"/>
</dbReference>
<dbReference type="InterPro" id="IPR001623">
    <property type="entry name" value="DnaJ_domain"/>
</dbReference>
<keyword evidence="3" id="KW-1133">Transmembrane helix</keyword>
<evidence type="ECO:0000313" key="5">
    <source>
        <dbReference type="EMBL" id="GMH60833.1"/>
    </source>
</evidence>
<dbReference type="AlphaFoldDB" id="A0A9W7A191"/>
<evidence type="ECO:0000256" key="3">
    <source>
        <dbReference type="SAM" id="Phobius"/>
    </source>
</evidence>
<dbReference type="Proteomes" id="UP001162640">
    <property type="component" value="Unassembled WGS sequence"/>
</dbReference>
<proteinExistence type="predicted"/>
<feature type="transmembrane region" description="Helical" evidence="3">
    <location>
        <begin position="329"/>
        <end position="347"/>
    </location>
</feature>
<dbReference type="InterPro" id="IPR019396">
    <property type="entry name" value="TM_Fragile-X-F-assoc"/>
</dbReference>
<dbReference type="InterPro" id="IPR036869">
    <property type="entry name" value="J_dom_sf"/>
</dbReference>
<dbReference type="PRINTS" id="PR00625">
    <property type="entry name" value="JDOMAIN"/>
</dbReference>
<evidence type="ECO:0000256" key="1">
    <source>
        <dbReference type="ARBA" id="ARBA00023186"/>
    </source>
</evidence>
<dbReference type="PROSITE" id="PS51257">
    <property type="entry name" value="PROKAR_LIPOPROTEIN"/>
    <property type="match status" value="1"/>
</dbReference>
<comment type="caution">
    <text evidence="5">The sequence shown here is derived from an EMBL/GenBank/DDBJ whole genome shotgun (WGS) entry which is preliminary data.</text>
</comment>
<name>A0A9W7A191_9STRA</name>
<feature type="transmembrane region" description="Helical" evidence="3">
    <location>
        <begin position="476"/>
        <end position="499"/>
    </location>
</feature>
<feature type="transmembrane region" description="Helical" evidence="3">
    <location>
        <begin position="446"/>
        <end position="464"/>
    </location>
</feature>
<dbReference type="PANTHER" id="PTHR43096">
    <property type="entry name" value="DNAJ HOMOLOG 1, MITOCHONDRIAL-RELATED"/>
    <property type="match status" value="1"/>
</dbReference>
<feature type="compositionally biased region" description="Gly residues" evidence="2">
    <location>
        <begin position="515"/>
        <end position="529"/>
    </location>
</feature>
<evidence type="ECO:0000256" key="2">
    <source>
        <dbReference type="SAM" id="MobiDB-lite"/>
    </source>
</evidence>
<gene>
    <name evidence="5" type="ORF">TL16_g03135</name>
</gene>
<feature type="region of interest" description="Disordered" evidence="2">
    <location>
        <begin position="515"/>
        <end position="535"/>
    </location>
</feature>
<dbReference type="Gene3D" id="1.10.287.110">
    <property type="entry name" value="DnaJ domain"/>
    <property type="match status" value="1"/>
</dbReference>
<feature type="transmembrane region" description="Helical" evidence="3">
    <location>
        <begin position="177"/>
        <end position="202"/>
    </location>
</feature>
<feature type="transmembrane region" description="Helical" evidence="3">
    <location>
        <begin position="145"/>
        <end position="165"/>
    </location>
</feature>
<dbReference type="SUPFAM" id="SSF46565">
    <property type="entry name" value="Chaperone J-domain"/>
    <property type="match status" value="1"/>
</dbReference>
<dbReference type="SMART" id="SM00271">
    <property type="entry name" value="DnaJ"/>
    <property type="match status" value="1"/>
</dbReference>
<dbReference type="GO" id="GO:0042026">
    <property type="term" value="P:protein refolding"/>
    <property type="evidence" value="ECO:0007669"/>
    <property type="project" value="TreeGrafter"/>
</dbReference>
<organism evidence="5 6">
    <name type="scientific">Triparma laevis f. inornata</name>
    <dbReference type="NCBI Taxonomy" id="1714386"/>
    <lineage>
        <taxon>Eukaryota</taxon>
        <taxon>Sar</taxon>
        <taxon>Stramenopiles</taxon>
        <taxon>Ochrophyta</taxon>
        <taxon>Bolidophyceae</taxon>
        <taxon>Parmales</taxon>
        <taxon>Triparmaceae</taxon>
        <taxon>Triparma</taxon>
    </lineage>
</organism>
<dbReference type="PROSITE" id="PS50076">
    <property type="entry name" value="DNAJ_2"/>
    <property type="match status" value="1"/>
</dbReference>
<feature type="region of interest" description="Disordered" evidence="2">
    <location>
        <begin position="395"/>
        <end position="427"/>
    </location>
</feature>
<dbReference type="CDD" id="cd06257">
    <property type="entry name" value="DnaJ"/>
    <property type="match status" value="1"/>
</dbReference>
<feature type="domain" description="J" evidence="4">
    <location>
        <begin position="42"/>
        <end position="112"/>
    </location>
</feature>
<keyword evidence="1" id="KW-0143">Chaperone</keyword>
<keyword evidence="3" id="KW-0812">Transmembrane</keyword>
<evidence type="ECO:0000313" key="6">
    <source>
        <dbReference type="Proteomes" id="UP001162640"/>
    </source>
</evidence>
<protein>
    <recommendedName>
        <fullName evidence="4">J domain-containing protein</fullName>
    </recommendedName>
</protein>
<dbReference type="PANTHER" id="PTHR43096:SF52">
    <property type="entry name" value="DNAJ HOMOLOG 1, MITOCHONDRIAL-RELATED"/>
    <property type="match status" value="1"/>
</dbReference>
<dbReference type="GO" id="GO:0005737">
    <property type="term" value="C:cytoplasm"/>
    <property type="evidence" value="ECO:0007669"/>
    <property type="project" value="TreeGrafter"/>
</dbReference>
<dbReference type="GO" id="GO:0051082">
    <property type="term" value="F:unfolded protein binding"/>
    <property type="evidence" value="ECO:0007669"/>
    <property type="project" value="TreeGrafter"/>
</dbReference>
<feature type="transmembrane region" description="Helical" evidence="3">
    <location>
        <begin position="359"/>
        <end position="378"/>
    </location>
</feature>
<keyword evidence="3" id="KW-0472">Membrane</keyword>
<reference evidence="6" key="1">
    <citation type="journal article" date="2023" name="Commun. Biol.">
        <title>Genome analysis of Parmales, the sister group of diatoms, reveals the evolutionary specialization of diatoms from phago-mixotrophs to photoautotrophs.</title>
        <authorList>
            <person name="Ban H."/>
            <person name="Sato S."/>
            <person name="Yoshikawa S."/>
            <person name="Yamada K."/>
            <person name="Nakamura Y."/>
            <person name="Ichinomiya M."/>
            <person name="Sato N."/>
            <person name="Blanc-Mathieu R."/>
            <person name="Endo H."/>
            <person name="Kuwata A."/>
            <person name="Ogata H."/>
        </authorList>
    </citation>
    <scope>NUCLEOTIDE SEQUENCE [LARGE SCALE GENOMIC DNA]</scope>
</reference>
<evidence type="ECO:0000259" key="4">
    <source>
        <dbReference type="PROSITE" id="PS50076"/>
    </source>
</evidence>
<dbReference type="EMBL" id="BLQM01000081">
    <property type="protein sequence ID" value="GMH60833.1"/>
    <property type="molecule type" value="Genomic_DNA"/>
</dbReference>
<accession>A0A9W7A191</accession>
<sequence length="549" mass="61156">MRNNTRSPLLDDDTMSSPSLSASCCLWCCSAFLDHDTSSSPDFYSVLSVPKNASADQLKKSYKKLSLQMHPDKLAQRGETLTDEHRAKFLRMKEAYDTLVDPRSRAMYDALGEKGYNWYKDPQSIDREELFKNFCESSIMDRLKIFSIFLFIAAVLLTPLVLFCVRTDDTVSWSYTAILTPLWVAMLVILVMHVKMIFMPVVAPPEDDDGSWVDPFPRSERIVGALSHFSFFMWELLAALQVDGFIDINYAAVFTGYYVWEFIKLRESAKAAAINVISEEELEAMVEKPMADFTAEEMAGFKEKYSKIMGVNDPEYIIMLQKRDAGRTGIFWSLMRLLVIIFAVLELDGEVNFTWWEVFIPFWVLAGCVCCCSCRGAVVANGELMALDLDEEEGGGGANDNYGSMGEGEGEKKTVEEGEEGGDKEKLSPEEKEILKKALGEEAQTNIGNCCSVFFLTGFVALIVGKFDGADYSSIWIIFPLLLFIGTILCCLAFCIFTADEKQYKEAMENGGFGPEFGGAPGGGPGGTKPRGAKRRDGNTIIAVVIRLC</sequence>
<dbReference type="Pfam" id="PF00226">
    <property type="entry name" value="DnaJ"/>
    <property type="match status" value="1"/>
</dbReference>